<evidence type="ECO:0000256" key="6">
    <source>
        <dbReference type="ARBA" id="ARBA00022840"/>
    </source>
</evidence>
<dbReference type="NCBIfam" id="TIGR02433">
    <property type="entry name" value="lysidine_TilS_C"/>
    <property type="match status" value="1"/>
</dbReference>
<gene>
    <name evidence="8" type="primary">tilS</name>
    <name evidence="10" type="ORF">DCMF_21630</name>
</gene>
<sequence>MEKLVLKTIKKYGLILPGQILVAAVSGGPDSVAMLHLIRKLTVSWGVKIHVAHLNHMFRGAQSEEEACFVAGMAQEMGLDCTVESFDVPSYISRTGLSPEEGARNIRYSFLQRIAQACKADAVMTAHHANDQAETVLLHLIRGAGPEGLAAISPREGNLIRPLLETGREEILHYCREKRLAYRMDPSNEEDVYQRNKVRLDLIPRLKKLNPQIINALTRTANICRSENQLVQEITEEAMGQVELVRQERGATLDLNRLDQFHLAIRRRLIRKIVDDFTHAPGSLSFDHTEDILNLRPGKEICLPGRLYARKEKGRLIFSRCPNFPQEDFDFFTPVPLRVPGITRIPQLNISLETEVIPWPEPHYVKNKNSAAFHLNVLDGQLFVRGRLPGDRFQPKGLSGTKKLKDFFIDEKIPHEQRKAVPLVISGDKIIWVVGYRTGEQTEATPLNEKALWIKVKKLSRA</sequence>
<evidence type="ECO:0000313" key="11">
    <source>
        <dbReference type="Proteomes" id="UP000323521"/>
    </source>
</evidence>
<dbReference type="PANTHER" id="PTHR43033">
    <property type="entry name" value="TRNA(ILE)-LYSIDINE SYNTHASE-RELATED"/>
    <property type="match status" value="1"/>
</dbReference>
<dbReference type="Gene3D" id="3.40.50.620">
    <property type="entry name" value="HUPs"/>
    <property type="match status" value="1"/>
</dbReference>
<dbReference type="InterPro" id="IPR012795">
    <property type="entry name" value="tRNA_Ile_lys_synt_N"/>
</dbReference>
<keyword evidence="11" id="KW-1185">Reference proteome</keyword>
<evidence type="ECO:0000259" key="9">
    <source>
        <dbReference type="SMART" id="SM00977"/>
    </source>
</evidence>
<dbReference type="EMBL" id="CP017634">
    <property type="protein sequence ID" value="ATW27016.1"/>
    <property type="molecule type" value="Genomic_DNA"/>
</dbReference>
<keyword evidence="4 8" id="KW-0819">tRNA processing</keyword>
<feature type="binding site" evidence="8">
    <location>
        <begin position="26"/>
        <end position="31"/>
    </location>
    <ligand>
        <name>ATP</name>
        <dbReference type="ChEBI" id="CHEBI:30616"/>
    </ligand>
</feature>
<dbReference type="SUPFAM" id="SSF52402">
    <property type="entry name" value="Adenine nucleotide alpha hydrolases-like"/>
    <property type="match status" value="1"/>
</dbReference>
<dbReference type="InterPro" id="IPR014729">
    <property type="entry name" value="Rossmann-like_a/b/a_fold"/>
</dbReference>
<dbReference type="KEGG" id="fwa:DCMF_21630"/>
<evidence type="ECO:0000256" key="8">
    <source>
        <dbReference type="HAMAP-Rule" id="MF_01161"/>
    </source>
</evidence>
<reference evidence="10 11" key="1">
    <citation type="submission" date="2016-10" db="EMBL/GenBank/DDBJ databases">
        <title>Complete Genome Sequence of Peptococcaceae strain DCMF.</title>
        <authorList>
            <person name="Edwards R.J."/>
            <person name="Holland S.I."/>
            <person name="Deshpande N.P."/>
            <person name="Wong Y.K."/>
            <person name="Ertan H."/>
            <person name="Manefield M."/>
            <person name="Russell T.L."/>
            <person name="Lee M.J."/>
        </authorList>
    </citation>
    <scope>NUCLEOTIDE SEQUENCE [LARGE SCALE GENOMIC DNA]</scope>
    <source>
        <strain evidence="10 11">DCMF</strain>
    </source>
</reference>
<dbReference type="Gene3D" id="1.20.59.20">
    <property type="match status" value="1"/>
</dbReference>
<dbReference type="InterPro" id="IPR011063">
    <property type="entry name" value="TilS/TtcA_N"/>
</dbReference>
<dbReference type="AlphaFoldDB" id="A0A3G1KX35"/>
<dbReference type="CDD" id="cd01992">
    <property type="entry name" value="TilS_N"/>
    <property type="match status" value="1"/>
</dbReference>
<dbReference type="GO" id="GO:0005737">
    <property type="term" value="C:cytoplasm"/>
    <property type="evidence" value="ECO:0007669"/>
    <property type="project" value="UniProtKB-SubCell"/>
</dbReference>
<dbReference type="Pfam" id="PF11734">
    <property type="entry name" value="TilS_C"/>
    <property type="match status" value="1"/>
</dbReference>
<keyword evidence="6 8" id="KW-0067">ATP-binding</keyword>
<dbReference type="InterPro" id="IPR012094">
    <property type="entry name" value="tRNA_Ile_lys_synt"/>
</dbReference>
<dbReference type="SUPFAM" id="SSF56037">
    <property type="entry name" value="PheT/TilS domain"/>
    <property type="match status" value="1"/>
</dbReference>
<dbReference type="GO" id="GO:0032267">
    <property type="term" value="F:tRNA(Ile)-lysidine synthase activity"/>
    <property type="evidence" value="ECO:0007669"/>
    <property type="project" value="UniProtKB-EC"/>
</dbReference>
<dbReference type="NCBIfam" id="TIGR02432">
    <property type="entry name" value="lysidine_TilS_N"/>
    <property type="match status" value="1"/>
</dbReference>
<evidence type="ECO:0000256" key="3">
    <source>
        <dbReference type="ARBA" id="ARBA00022598"/>
    </source>
</evidence>
<name>A0A3G1KX35_FORW1</name>
<evidence type="ECO:0000256" key="5">
    <source>
        <dbReference type="ARBA" id="ARBA00022741"/>
    </source>
</evidence>
<dbReference type="GO" id="GO:0005524">
    <property type="term" value="F:ATP binding"/>
    <property type="evidence" value="ECO:0007669"/>
    <property type="project" value="UniProtKB-UniRule"/>
</dbReference>
<proteinExistence type="inferred from homology"/>
<dbReference type="InterPro" id="IPR012796">
    <property type="entry name" value="Lysidine-tRNA-synth_C"/>
</dbReference>
<dbReference type="RefSeq" id="WP_214658800.1">
    <property type="nucleotide sequence ID" value="NZ_CP017634.1"/>
</dbReference>
<evidence type="ECO:0000256" key="7">
    <source>
        <dbReference type="ARBA" id="ARBA00048539"/>
    </source>
</evidence>
<dbReference type="Pfam" id="PF01171">
    <property type="entry name" value="ATP_bind_3"/>
    <property type="match status" value="1"/>
</dbReference>
<protein>
    <recommendedName>
        <fullName evidence="8">tRNA(Ile)-lysidine synthase</fullName>
        <ecNumber evidence="8">6.3.4.19</ecNumber>
    </recommendedName>
    <alternativeName>
        <fullName evidence="8">tRNA(Ile)-2-lysyl-cytidine synthase</fullName>
    </alternativeName>
    <alternativeName>
        <fullName evidence="8">tRNA(Ile)-lysidine synthetase</fullName>
    </alternativeName>
</protein>
<comment type="domain">
    <text evidence="8">The N-terminal region contains the highly conserved SGGXDS motif, predicted to be a P-loop motif involved in ATP binding.</text>
</comment>
<dbReference type="SUPFAM" id="SSF82829">
    <property type="entry name" value="MesJ substrate recognition domain-like"/>
    <property type="match status" value="1"/>
</dbReference>
<dbReference type="EC" id="6.3.4.19" evidence="8"/>
<evidence type="ECO:0000256" key="2">
    <source>
        <dbReference type="ARBA" id="ARBA00022490"/>
    </source>
</evidence>
<feature type="domain" description="Lysidine-tRNA(Ile) synthetase C-terminal" evidence="9">
    <location>
        <begin position="382"/>
        <end position="456"/>
    </location>
</feature>
<keyword evidence="2 8" id="KW-0963">Cytoplasm</keyword>
<dbReference type="SMART" id="SM00977">
    <property type="entry name" value="TilS_C"/>
    <property type="match status" value="1"/>
</dbReference>
<comment type="subcellular location">
    <subcellularLocation>
        <location evidence="1 8">Cytoplasm</location>
    </subcellularLocation>
</comment>
<dbReference type="GO" id="GO:0006400">
    <property type="term" value="P:tRNA modification"/>
    <property type="evidence" value="ECO:0007669"/>
    <property type="project" value="UniProtKB-UniRule"/>
</dbReference>
<organism evidence="10 11">
    <name type="scientific">Formimonas warabiya</name>
    <dbReference type="NCBI Taxonomy" id="1761012"/>
    <lineage>
        <taxon>Bacteria</taxon>
        <taxon>Bacillati</taxon>
        <taxon>Bacillota</taxon>
        <taxon>Clostridia</taxon>
        <taxon>Eubacteriales</taxon>
        <taxon>Peptococcaceae</taxon>
        <taxon>Candidatus Formimonas</taxon>
    </lineage>
</organism>
<evidence type="ECO:0000256" key="4">
    <source>
        <dbReference type="ARBA" id="ARBA00022694"/>
    </source>
</evidence>
<keyword evidence="3 8" id="KW-0436">Ligase</keyword>
<comment type="similarity">
    <text evidence="8">Belongs to the tRNA(Ile)-lysidine synthase family.</text>
</comment>
<comment type="catalytic activity">
    <reaction evidence="7 8">
        <text>cytidine(34) in tRNA(Ile2) + L-lysine + ATP = lysidine(34) in tRNA(Ile2) + AMP + diphosphate + H(+)</text>
        <dbReference type="Rhea" id="RHEA:43744"/>
        <dbReference type="Rhea" id="RHEA-COMP:10625"/>
        <dbReference type="Rhea" id="RHEA-COMP:10670"/>
        <dbReference type="ChEBI" id="CHEBI:15378"/>
        <dbReference type="ChEBI" id="CHEBI:30616"/>
        <dbReference type="ChEBI" id="CHEBI:32551"/>
        <dbReference type="ChEBI" id="CHEBI:33019"/>
        <dbReference type="ChEBI" id="CHEBI:82748"/>
        <dbReference type="ChEBI" id="CHEBI:83665"/>
        <dbReference type="ChEBI" id="CHEBI:456215"/>
        <dbReference type="EC" id="6.3.4.19"/>
    </reaction>
</comment>
<dbReference type="PANTHER" id="PTHR43033:SF1">
    <property type="entry name" value="TRNA(ILE)-LYSIDINE SYNTHASE-RELATED"/>
    <property type="match status" value="1"/>
</dbReference>
<dbReference type="Proteomes" id="UP000323521">
    <property type="component" value="Chromosome"/>
</dbReference>
<accession>A0A3G1KX35</accession>
<keyword evidence="5 8" id="KW-0547">Nucleotide-binding</keyword>
<comment type="function">
    <text evidence="8">Ligates lysine onto the cytidine present at position 34 of the AUA codon-specific tRNA(Ile) that contains the anticodon CAU, in an ATP-dependent manner. Cytidine is converted to lysidine, thus changing the amino acid specificity of the tRNA from methionine to isoleucine.</text>
</comment>
<dbReference type="HAMAP" id="MF_01161">
    <property type="entry name" value="tRNA_Ile_lys_synt"/>
    <property type="match status" value="1"/>
</dbReference>
<evidence type="ECO:0000256" key="1">
    <source>
        <dbReference type="ARBA" id="ARBA00004496"/>
    </source>
</evidence>
<evidence type="ECO:0000313" key="10">
    <source>
        <dbReference type="EMBL" id="ATW27016.1"/>
    </source>
</evidence>